<dbReference type="RefSeq" id="XP_024579442.1">
    <property type="nucleotide sequence ID" value="XM_024729023.1"/>
</dbReference>
<sequence length="476" mass="54217">MVSITLSERERLNLIEQGDHIFLEVQERLYDAKRQRITENKDKLVTTLDTLTVFGSLDEVTELFLNDEKKMVLDYSESLDIVVLKPPTPERPRNRTSLRWSLSRTPSRLLAQDQDYCYLEVMKPYGTQDGRRGWARVSHSIEHKACPEPKSHVIRAELLYCGLFFEETDELGVLNATAFYNIKSSTASSVLMPMVQKARGKRTVELLNHYLKMSHMILRSKKISLTRALQLQGEKRCTACANYLSMWKFKNNCVMCGSYLCDKCSDIVVRNYRIDGVTRGQVACFACSHRRGKKISQTMEISDEFYALNNGPVMDMNHDDGLRDKSISSFDIEQCPKWFDDVGTPSQGVAQDKPKRLETWPQQPATSQSKEQQISKPTSRSSEFVPQQTFFMPNAEAQRKRCSSRATSQHSGMGQEKDFVGRHRSRTTGNSRLSKRAKPTSCAPWKDVHHKSNALKEESVNVALNQDLGQPAAAIL</sequence>
<evidence type="ECO:0000313" key="2">
    <source>
        <dbReference type="EMBL" id="CEG43073.1"/>
    </source>
</evidence>
<accession>A0A0P1AQF2</accession>
<dbReference type="InterPro" id="IPR052727">
    <property type="entry name" value="Rab4/Rab5_effector"/>
</dbReference>
<dbReference type="CDD" id="cd00065">
    <property type="entry name" value="FYVE_like_SF"/>
    <property type="match status" value="1"/>
</dbReference>
<organism evidence="2 3">
    <name type="scientific">Plasmopara halstedii</name>
    <name type="common">Downy mildew of sunflower</name>
    <dbReference type="NCBI Taxonomy" id="4781"/>
    <lineage>
        <taxon>Eukaryota</taxon>
        <taxon>Sar</taxon>
        <taxon>Stramenopiles</taxon>
        <taxon>Oomycota</taxon>
        <taxon>Peronosporomycetes</taxon>
        <taxon>Peronosporales</taxon>
        <taxon>Peronosporaceae</taxon>
        <taxon>Plasmopara</taxon>
    </lineage>
</organism>
<dbReference type="PANTHER" id="PTHR13510">
    <property type="entry name" value="FYVE-FINGER-CONTAINING RAB5 EFFECTOR PROTEIN RABENOSYN-5-RELATED"/>
    <property type="match status" value="1"/>
</dbReference>
<feature type="compositionally biased region" description="Polar residues" evidence="1">
    <location>
        <begin position="360"/>
        <end position="386"/>
    </location>
</feature>
<feature type="region of interest" description="Disordered" evidence="1">
    <location>
        <begin position="338"/>
        <end position="386"/>
    </location>
</feature>
<feature type="region of interest" description="Disordered" evidence="1">
    <location>
        <begin position="404"/>
        <end position="446"/>
    </location>
</feature>
<dbReference type="SUPFAM" id="SSF57903">
    <property type="entry name" value="FYVE/PHD zinc finger"/>
    <property type="match status" value="1"/>
</dbReference>
<reference evidence="3" key="1">
    <citation type="submission" date="2014-09" db="EMBL/GenBank/DDBJ databases">
        <authorList>
            <person name="Sharma Rahul"/>
            <person name="Thines Marco"/>
        </authorList>
    </citation>
    <scope>NUCLEOTIDE SEQUENCE [LARGE SCALE GENOMIC DNA]</scope>
</reference>
<keyword evidence="3" id="KW-1185">Reference proteome</keyword>
<evidence type="ECO:0000256" key="1">
    <source>
        <dbReference type="SAM" id="MobiDB-lite"/>
    </source>
</evidence>
<dbReference type="EMBL" id="CCYD01000653">
    <property type="protein sequence ID" value="CEG43073.1"/>
    <property type="molecule type" value="Genomic_DNA"/>
</dbReference>
<dbReference type="OMA" id="CTACANY"/>
<dbReference type="GeneID" id="36408348"/>
<dbReference type="OrthoDB" id="156797at2759"/>
<dbReference type="Gene3D" id="3.30.530.20">
    <property type="match status" value="1"/>
</dbReference>
<dbReference type="STRING" id="4781.A0A0P1AQF2"/>
<proteinExistence type="predicted"/>
<dbReference type="PANTHER" id="PTHR13510:SF44">
    <property type="entry name" value="RABENOSYN-5"/>
    <property type="match status" value="1"/>
</dbReference>
<name>A0A0P1AQF2_PLAHL</name>
<protein>
    <submittedName>
        <fullName evidence="2">Zinc finger, RING/FYVE/PHD-type</fullName>
    </submittedName>
</protein>
<dbReference type="AlphaFoldDB" id="A0A0P1AQF2"/>
<dbReference type="InterPro" id="IPR011011">
    <property type="entry name" value="Znf_FYVE_PHD"/>
</dbReference>
<dbReference type="InterPro" id="IPR023393">
    <property type="entry name" value="START-like_dom_sf"/>
</dbReference>
<evidence type="ECO:0000313" key="3">
    <source>
        <dbReference type="Proteomes" id="UP000054928"/>
    </source>
</evidence>
<dbReference type="Proteomes" id="UP000054928">
    <property type="component" value="Unassembled WGS sequence"/>
</dbReference>
<dbReference type="SUPFAM" id="SSF55961">
    <property type="entry name" value="Bet v1-like"/>
    <property type="match status" value="1"/>
</dbReference>